<accession>A0A5J5HPA8</accession>
<dbReference type="EMBL" id="VYKL01000019">
    <property type="protein sequence ID" value="KAA9023564.1"/>
    <property type="molecule type" value="Genomic_DNA"/>
</dbReference>
<sequence>MSKLNLNIDYEPNKGTVLNIRLNEIQYTEFQENKDTYCFYYESSKIKINLTFLNEAFKLINNKRPLEKKNISLKRHPVTIRKHKKGYIDFIYQLDQVSLKKYRSNNGPFTIILDKKLFKIQIILKKHTKQSINALFNKHKQRRSIEVWDKRTIVRISSEVKPDRFDSEIRDEEQNNIKSTYINNKFEYEKYGIYLTYPNSFRRCNNCVNYNNNSCIAHRKVEVSENHTCKRFYQYRTYLGGGFSPR</sequence>
<name>A0A5J5HPA8_9BACI</name>
<evidence type="ECO:0000313" key="2">
    <source>
        <dbReference type="Proteomes" id="UP000326671"/>
    </source>
</evidence>
<gene>
    <name evidence="1" type="ORF">F4V44_12925</name>
</gene>
<dbReference type="RefSeq" id="WP_150440441.1">
    <property type="nucleotide sequence ID" value="NZ_VYKL01000019.1"/>
</dbReference>
<comment type="caution">
    <text evidence="1">The sequence shown here is derived from an EMBL/GenBank/DDBJ whole genome shotgun (WGS) entry which is preliminary data.</text>
</comment>
<organism evidence="1 2">
    <name type="scientific">Niallia endozanthoxylica</name>
    <dbReference type="NCBI Taxonomy" id="2036016"/>
    <lineage>
        <taxon>Bacteria</taxon>
        <taxon>Bacillati</taxon>
        <taxon>Bacillota</taxon>
        <taxon>Bacilli</taxon>
        <taxon>Bacillales</taxon>
        <taxon>Bacillaceae</taxon>
        <taxon>Niallia</taxon>
    </lineage>
</organism>
<dbReference type="AlphaFoldDB" id="A0A5J5HPA8"/>
<evidence type="ECO:0000313" key="1">
    <source>
        <dbReference type="EMBL" id="KAA9023564.1"/>
    </source>
</evidence>
<protein>
    <submittedName>
        <fullName evidence="1">Uncharacterized protein</fullName>
    </submittedName>
</protein>
<dbReference type="Proteomes" id="UP000326671">
    <property type="component" value="Unassembled WGS sequence"/>
</dbReference>
<dbReference type="OrthoDB" id="2944079at2"/>
<reference evidence="1 2" key="1">
    <citation type="submission" date="2019-09" db="EMBL/GenBank/DDBJ databases">
        <title>Whole genome sequences of isolates from the Mars Exploration Rovers.</title>
        <authorList>
            <person name="Seuylemezian A."/>
            <person name="Vaishampayan P."/>
        </authorList>
    </citation>
    <scope>NUCLEOTIDE SEQUENCE [LARGE SCALE GENOMIC DNA]</scope>
    <source>
        <strain evidence="1 2">MER_TA_151</strain>
    </source>
</reference>
<proteinExistence type="predicted"/>
<keyword evidence="2" id="KW-1185">Reference proteome</keyword>